<reference evidence="1 2" key="1">
    <citation type="journal article" date="2015" name="Genome Announc.">
        <title>Expanding the biotechnology potential of lactobacilli through comparative genomics of 213 strains and associated genera.</title>
        <authorList>
            <person name="Sun Z."/>
            <person name="Harris H.M."/>
            <person name="McCann A."/>
            <person name="Guo C."/>
            <person name="Argimon S."/>
            <person name="Zhang W."/>
            <person name="Yang X."/>
            <person name="Jeffery I.B."/>
            <person name="Cooney J.C."/>
            <person name="Kagawa T.F."/>
            <person name="Liu W."/>
            <person name="Song Y."/>
            <person name="Salvetti E."/>
            <person name="Wrobel A."/>
            <person name="Rasinkangas P."/>
            <person name="Parkhill J."/>
            <person name="Rea M.C."/>
            <person name="O'Sullivan O."/>
            <person name="Ritari J."/>
            <person name="Douillard F.P."/>
            <person name="Paul Ross R."/>
            <person name="Yang R."/>
            <person name="Briner A.E."/>
            <person name="Felis G.E."/>
            <person name="de Vos W.M."/>
            <person name="Barrangou R."/>
            <person name="Klaenhammer T.R."/>
            <person name="Caufield P.W."/>
            <person name="Cui Y."/>
            <person name="Zhang H."/>
            <person name="O'Toole P.W."/>
        </authorList>
    </citation>
    <scope>NUCLEOTIDE SEQUENCE [LARGE SCALE GENOMIC DNA]</scope>
    <source>
        <strain evidence="1 2">ATCC 53295</strain>
    </source>
</reference>
<evidence type="ECO:0000313" key="1">
    <source>
        <dbReference type="EMBL" id="KRK36352.1"/>
    </source>
</evidence>
<proteinExistence type="predicted"/>
<dbReference type="EMBL" id="AZCZ01000023">
    <property type="protein sequence ID" value="KRK36352.1"/>
    <property type="molecule type" value="Genomic_DNA"/>
</dbReference>
<dbReference type="PATRIC" id="fig|1267003.4.peg.972"/>
<keyword evidence="2" id="KW-1185">Reference proteome</keyword>
<protein>
    <submittedName>
        <fullName evidence="1">Uncharacterized protein</fullName>
    </submittedName>
</protein>
<dbReference type="Proteomes" id="UP000051176">
    <property type="component" value="Unassembled WGS sequence"/>
</dbReference>
<gene>
    <name evidence="1" type="ORF">FD07_GL000912</name>
</gene>
<organism evidence="1 2">
    <name type="scientific">Levilactobacillus parabrevis ATCC 53295</name>
    <dbReference type="NCBI Taxonomy" id="1267003"/>
    <lineage>
        <taxon>Bacteria</taxon>
        <taxon>Bacillati</taxon>
        <taxon>Bacillota</taxon>
        <taxon>Bacilli</taxon>
        <taxon>Lactobacillales</taxon>
        <taxon>Lactobacillaceae</taxon>
        <taxon>Levilactobacillus</taxon>
    </lineage>
</organism>
<dbReference type="AlphaFoldDB" id="A0A0R1GR33"/>
<accession>A0A0R1GR33</accession>
<comment type="caution">
    <text evidence="1">The sequence shown here is derived from an EMBL/GenBank/DDBJ whole genome shotgun (WGS) entry which is preliminary data.</text>
</comment>
<name>A0A0R1GR33_9LACO</name>
<evidence type="ECO:0000313" key="2">
    <source>
        <dbReference type="Proteomes" id="UP000051176"/>
    </source>
</evidence>
<sequence length="60" mass="6153">MAPAVAVVLIGVFQPIYSTGRLGDTRLGRGFEASPQTALWLRTVPTAAKSLIPAGGASLT</sequence>